<evidence type="ECO:0000256" key="3">
    <source>
        <dbReference type="ARBA" id="ARBA00022475"/>
    </source>
</evidence>
<name>A0A811K6E6_9BILA</name>
<keyword evidence="6 9" id="KW-0472">Membrane</keyword>
<keyword evidence="5 9" id="KW-1133">Transmembrane helix</keyword>
<dbReference type="PANTHER" id="PTHR10796:SF122">
    <property type="entry name" value="SSD DOMAIN-CONTAINING PROTEIN"/>
    <property type="match status" value="1"/>
</dbReference>
<dbReference type="Pfam" id="PF02460">
    <property type="entry name" value="Patched"/>
    <property type="match status" value="1"/>
</dbReference>
<dbReference type="PROSITE" id="PS50156">
    <property type="entry name" value="SSD"/>
    <property type="match status" value="1"/>
</dbReference>
<evidence type="ECO:0000259" key="10">
    <source>
        <dbReference type="PROSITE" id="PS50156"/>
    </source>
</evidence>
<organism evidence="11 12">
    <name type="scientific">Bursaphelenchus okinawaensis</name>
    <dbReference type="NCBI Taxonomy" id="465554"/>
    <lineage>
        <taxon>Eukaryota</taxon>
        <taxon>Metazoa</taxon>
        <taxon>Ecdysozoa</taxon>
        <taxon>Nematoda</taxon>
        <taxon>Chromadorea</taxon>
        <taxon>Rhabditida</taxon>
        <taxon>Tylenchina</taxon>
        <taxon>Tylenchomorpha</taxon>
        <taxon>Aphelenchoidea</taxon>
        <taxon>Aphelenchoididae</taxon>
        <taxon>Bursaphelenchus</taxon>
    </lineage>
</organism>
<evidence type="ECO:0000256" key="6">
    <source>
        <dbReference type="ARBA" id="ARBA00023136"/>
    </source>
</evidence>
<dbReference type="InterPro" id="IPR003392">
    <property type="entry name" value="PTHD_SSD"/>
</dbReference>
<accession>A0A811K6E6</accession>
<keyword evidence="4 9" id="KW-0812">Transmembrane</keyword>
<dbReference type="GO" id="GO:0005886">
    <property type="term" value="C:plasma membrane"/>
    <property type="evidence" value="ECO:0007669"/>
    <property type="project" value="UniProtKB-SubCell"/>
</dbReference>
<feature type="transmembrane region" description="Helical" evidence="9">
    <location>
        <begin position="412"/>
        <end position="432"/>
    </location>
</feature>
<gene>
    <name evidence="11" type="ORF">BOKJ2_LOCUS3469</name>
</gene>
<feature type="transmembrane region" description="Helical" evidence="9">
    <location>
        <begin position="872"/>
        <end position="897"/>
    </location>
</feature>
<dbReference type="Proteomes" id="UP000614601">
    <property type="component" value="Unassembled WGS sequence"/>
</dbReference>
<comment type="caution">
    <text evidence="11">The sequence shown here is derived from an EMBL/GenBank/DDBJ whole genome shotgun (WGS) entry which is preliminary data.</text>
</comment>
<keyword evidence="3" id="KW-1003">Cell membrane</keyword>
<proteinExistence type="inferred from homology"/>
<dbReference type="EMBL" id="CAJFDH010000002">
    <property type="protein sequence ID" value="CAD5210988.1"/>
    <property type="molecule type" value="Genomic_DNA"/>
</dbReference>
<dbReference type="SUPFAM" id="SSF82866">
    <property type="entry name" value="Multidrug efflux transporter AcrB transmembrane domain"/>
    <property type="match status" value="2"/>
</dbReference>
<evidence type="ECO:0000256" key="8">
    <source>
        <dbReference type="SAM" id="Coils"/>
    </source>
</evidence>
<evidence type="ECO:0000313" key="12">
    <source>
        <dbReference type="Proteomes" id="UP000614601"/>
    </source>
</evidence>
<reference evidence="11" key="1">
    <citation type="submission" date="2020-09" db="EMBL/GenBank/DDBJ databases">
        <authorList>
            <person name="Kikuchi T."/>
        </authorList>
    </citation>
    <scope>NUCLEOTIDE SEQUENCE</scope>
    <source>
        <strain evidence="11">SH1</strain>
    </source>
</reference>
<feature type="coiled-coil region" evidence="8">
    <location>
        <begin position="612"/>
        <end position="646"/>
    </location>
</feature>
<feature type="transmembrane region" description="Helical" evidence="9">
    <location>
        <begin position="766"/>
        <end position="787"/>
    </location>
</feature>
<dbReference type="FunFam" id="1.20.1640.10:FF:000013">
    <property type="entry name" value="PaTched Related family"/>
    <property type="match status" value="1"/>
</dbReference>
<keyword evidence="7" id="KW-0325">Glycoprotein</keyword>
<evidence type="ECO:0000256" key="9">
    <source>
        <dbReference type="SAM" id="Phobius"/>
    </source>
</evidence>
<evidence type="ECO:0000256" key="7">
    <source>
        <dbReference type="ARBA" id="ARBA00023180"/>
    </source>
</evidence>
<sequence length="920" mass="103681">MNLGLTTKPKPVNPDTWFVTNLNKGFRLLGSLISKSPTFWLGLSTLVTLICSTSILFTPLTNDVADFTPNGARARKELQVYKDFFSNAGEPVTLFIFVVAKNQGNMLGVHELEETVKILNMISDKITLDNPITNQNLTFNQFCNNFCTINEPVRHFYNGLLVDTQFGNESEHIDLSYPITTVLGRKLYMDPNFFGVKIATRIGNQTKTMSVNELRSATGRSLIDKEKIHVKNNMREIKLVGLQFRAEFSKNFSKKAVRKWENDVIAYARNYKSEYVEVLAMSESFLTDEVVRSGLSLVPFLAIGFTIMSIFSIVTMSAAAIYMRQMSAQKIILAVMACVCPFMACGTALGLMFWCGFRFGSILCVTPFLVLAIGVDDAYLMVNSWQRIRHKMRKEHNKVDLKELLLQVMEDTGASITITTLTNVLAFLIGAMTPTPEIQLFSIGNALAIVIDYVYQWTIFGSVMVITGRFENNDEKALGPVDGTSFGQKWRSFVKTFFSKFLDVYCKILTNTVAVSAVIAVVAGYMYISLYGVLQIKAELKPEQLFIGDSDVIKILDLRNRYITPFYTICIVFVNNPGNFSDPSNMQRLSQMVADFESLPSSLGPFSTKFFLRDYEEFVESSEETVKDLSEELAEFEETVKENGKENELTQFLEWPEFQFWKGFVRLEQAMDKDNHVHTNLTRFFFTTASHGNELRDWSNRAKLLEEWRKVGDSYPEYELSVFEDDAKFLDLIPTMIPQTLQSSLCTLLCMAVVCCLFIRQPTAVFVANFSIFSTCVGVFGILSLWGVDLDPIVMSAAIMSIGFSVDIPAHISYHYYKTGIDGKHSKVEDRLKECLQHIGFPVLEAGISTIICVLSLTLVELHMAKVFAKTMVLVVGIGLIHGLLVIPSMFYLISLIPFPQARPRQQVQAVKLNDAINLS</sequence>
<dbReference type="GO" id="GO:0030659">
    <property type="term" value="C:cytoplasmic vesicle membrane"/>
    <property type="evidence" value="ECO:0007669"/>
    <property type="project" value="TreeGrafter"/>
</dbReference>
<evidence type="ECO:0000256" key="2">
    <source>
        <dbReference type="ARBA" id="ARBA00005585"/>
    </source>
</evidence>
<evidence type="ECO:0000256" key="1">
    <source>
        <dbReference type="ARBA" id="ARBA00004651"/>
    </source>
</evidence>
<feature type="transmembrane region" description="Helical" evidence="9">
    <location>
        <begin position="331"/>
        <end position="354"/>
    </location>
</feature>
<dbReference type="InterPro" id="IPR051697">
    <property type="entry name" value="Patched_domain-protein"/>
</dbReference>
<feature type="transmembrane region" description="Helical" evidence="9">
    <location>
        <begin position="508"/>
        <end position="528"/>
    </location>
</feature>
<feature type="domain" description="SSD" evidence="10">
    <location>
        <begin position="299"/>
        <end position="466"/>
    </location>
</feature>
<feature type="transmembrane region" description="Helical" evidence="9">
    <location>
        <begin position="360"/>
        <end position="382"/>
    </location>
</feature>
<feature type="transmembrane region" description="Helical" evidence="9">
    <location>
        <begin position="793"/>
        <end position="817"/>
    </location>
</feature>
<dbReference type="OrthoDB" id="6510177at2759"/>
<dbReference type="AlphaFoldDB" id="A0A811K6E6"/>
<evidence type="ECO:0000313" key="11">
    <source>
        <dbReference type="EMBL" id="CAD5210988.1"/>
    </source>
</evidence>
<evidence type="ECO:0000256" key="4">
    <source>
        <dbReference type="ARBA" id="ARBA00022692"/>
    </source>
</evidence>
<dbReference type="GO" id="GO:0006897">
    <property type="term" value="P:endocytosis"/>
    <property type="evidence" value="ECO:0007669"/>
    <property type="project" value="TreeGrafter"/>
</dbReference>
<comment type="subcellular location">
    <subcellularLocation>
        <location evidence="1">Cell membrane</location>
        <topology evidence="1">Multi-pass membrane protein</topology>
    </subcellularLocation>
</comment>
<dbReference type="InterPro" id="IPR000731">
    <property type="entry name" value="SSD"/>
</dbReference>
<dbReference type="GO" id="GO:0018996">
    <property type="term" value="P:molting cycle, collagen and cuticulin-based cuticle"/>
    <property type="evidence" value="ECO:0007669"/>
    <property type="project" value="TreeGrafter"/>
</dbReference>
<feature type="transmembrane region" description="Helical" evidence="9">
    <location>
        <begin position="438"/>
        <end position="455"/>
    </location>
</feature>
<feature type="transmembrane region" description="Helical" evidence="9">
    <location>
        <begin position="741"/>
        <end position="759"/>
    </location>
</feature>
<keyword evidence="8" id="KW-0175">Coiled coil</keyword>
<feature type="transmembrane region" description="Helical" evidence="9">
    <location>
        <begin position="297"/>
        <end position="319"/>
    </location>
</feature>
<dbReference type="Gene3D" id="1.20.1640.10">
    <property type="entry name" value="Multidrug efflux transporter AcrB transmembrane domain"/>
    <property type="match status" value="2"/>
</dbReference>
<protein>
    <recommendedName>
        <fullName evidence="10">SSD domain-containing protein</fullName>
    </recommendedName>
</protein>
<dbReference type="EMBL" id="CAJFCW020000002">
    <property type="protein sequence ID" value="CAG9092497.1"/>
    <property type="molecule type" value="Genomic_DNA"/>
</dbReference>
<evidence type="ECO:0000256" key="5">
    <source>
        <dbReference type="ARBA" id="ARBA00022989"/>
    </source>
</evidence>
<feature type="transmembrane region" description="Helical" evidence="9">
    <location>
        <begin position="838"/>
        <end position="860"/>
    </location>
</feature>
<comment type="similarity">
    <text evidence="2">Belongs to the patched family.</text>
</comment>
<keyword evidence="12" id="KW-1185">Reference proteome</keyword>
<dbReference type="Proteomes" id="UP000783686">
    <property type="component" value="Unassembled WGS sequence"/>
</dbReference>
<dbReference type="PANTHER" id="PTHR10796">
    <property type="entry name" value="PATCHED-RELATED"/>
    <property type="match status" value="1"/>
</dbReference>